<feature type="domain" description="AAA" evidence="1">
    <location>
        <begin position="37"/>
        <end position="173"/>
    </location>
</feature>
<dbReference type="AlphaFoldDB" id="H1Z0X1"/>
<dbReference type="InterPro" id="IPR041682">
    <property type="entry name" value="AAA_14"/>
</dbReference>
<evidence type="ECO:0000313" key="4">
    <source>
        <dbReference type="Proteomes" id="UP000005741"/>
    </source>
</evidence>
<dbReference type="HOGENOM" id="CLU_041527_0_0_2"/>
<name>H1Z0X1_9EURY</name>
<dbReference type="InterPro" id="IPR025420">
    <property type="entry name" value="DUF4143"/>
</dbReference>
<dbReference type="EMBL" id="CM001436">
    <property type="protein sequence ID" value="EHQ36264.1"/>
    <property type="molecule type" value="Genomic_DNA"/>
</dbReference>
<dbReference type="PANTHER" id="PTHR33295">
    <property type="entry name" value="ATPASE"/>
    <property type="match status" value="1"/>
</dbReference>
<sequence length="434" mass="50655">MQMALESQNPWWFSKTFNTGIDRLQMFPEIMQYLKAKEVLILTGARRTGKSTIVYQIIDHLLKSGTNKENILYVNLDEPLFMSMADDPQLLGRIIEEYKSSRAKDGILYLCIDEIQNYRYWAYAVKTFYDTKEDIKCILSGSTSSTLKNDAAMRLSGRYLTCTIYPLSFQEFLTFKGDKNPPLIEKTQFFEEYLKFGGYPRIVLEEDRDLRQKILKNYYETIYLKDIILPNNLRNSSDLINLLYYLISNPANLCSYNKIAEIQHVSPETVKEYIEYAQNCYLLYTLMKFSYSVKKQIANPKKIYALDTGLINAVSFSFSENKGRILENYVFNCLNRNFDGIYYHKERYECDFVVKSKDKIALAMQVTLSLKDPDTKKREIRGLKEAMDSYSLSKGYIITESEKDVIITDNKKIYIIPAYDLEKETENESENISA</sequence>
<protein>
    <recommendedName>
        <fullName evidence="5">ATPase</fullName>
    </recommendedName>
</protein>
<dbReference type="PANTHER" id="PTHR33295:SF8">
    <property type="entry name" value="AAA+ ATPASE DOMAIN-CONTAINING PROTEIN"/>
    <property type="match status" value="1"/>
</dbReference>
<dbReference type="SUPFAM" id="SSF52540">
    <property type="entry name" value="P-loop containing nucleoside triphosphate hydrolases"/>
    <property type="match status" value="1"/>
</dbReference>
<evidence type="ECO:0000259" key="2">
    <source>
        <dbReference type="Pfam" id="PF13635"/>
    </source>
</evidence>
<proteinExistence type="predicted"/>
<dbReference type="Proteomes" id="UP000005741">
    <property type="component" value="Chromosome"/>
</dbReference>
<gene>
    <name evidence="3" type="ORF">Metlim_2201</name>
</gene>
<reference evidence="3 4" key="1">
    <citation type="submission" date="2011-10" db="EMBL/GenBank/DDBJ databases">
        <title>The Improved High-Quality Draft genome of Methanoplanus limicola DSM 2279.</title>
        <authorList>
            <consortium name="US DOE Joint Genome Institute (JGI-PGF)"/>
            <person name="Lucas S."/>
            <person name="Copeland A."/>
            <person name="Lapidus A."/>
            <person name="Glavina del Rio T."/>
            <person name="Dalin E."/>
            <person name="Tice H."/>
            <person name="Bruce D."/>
            <person name="Goodwin L."/>
            <person name="Pitluck S."/>
            <person name="Peters L."/>
            <person name="Mikhailova N."/>
            <person name="Lu M."/>
            <person name="Kyrpides N."/>
            <person name="Mavromatis K."/>
            <person name="Ivanova N."/>
            <person name="Markowitz V."/>
            <person name="Cheng J.-F."/>
            <person name="Hugenholtz P."/>
            <person name="Woyke T."/>
            <person name="Wu D."/>
            <person name="Wirth R."/>
            <person name="Brambilla E.-M."/>
            <person name="Klenk H.-P."/>
            <person name="Eisen J.A."/>
        </authorList>
    </citation>
    <scope>NUCLEOTIDE SEQUENCE [LARGE SCALE GENOMIC DNA]</scope>
    <source>
        <strain evidence="3 4">DSM 2279</strain>
    </source>
</reference>
<dbReference type="InParanoid" id="H1Z0X1"/>
<dbReference type="Pfam" id="PF13173">
    <property type="entry name" value="AAA_14"/>
    <property type="match status" value="1"/>
</dbReference>
<dbReference type="STRING" id="937775.Metlim_2201"/>
<evidence type="ECO:0000259" key="1">
    <source>
        <dbReference type="Pfam" id="PF13173"/>
    </source>
</evidence>
<dbReference type="InterPro" id="IPR027417">
    <property type="entry name" value="P-loop_NTPase"/>
</dbReference>
<feature type="domain" description="DUF4143" evidence="2">
    <location>
        <begin position="227"/>
        <end position="366"/>
    </location>
</feature>
<evidence type="ECO:0000313" key="3">
    <source>
        <dbReference type="EMBL" id="EHQ36264.1"/>
    </source>
</evidence>
<accession>H1Z0X1</accession>
<dbReference type="Pfam" id="PF13635">
    <property type="entry name" value="DUF4143"/>
    <property type="match status" value="1"/>
</dbReference>
<organism evidence="3 4">
    <name type="scientific">Methanoplanus limicola DSM 2279</name>
    <dbReference type="NCBI Taxonomy" id="937775"/>
    <lineage>
        <taxon>Archaea</taxon>
        <taxon>Methanobacteriati</taxon>
        <taxon>Methanobacteriota</taxon>
        <taxon>Stenosarchaea group</taxon>
        <taxon>Methanomicrobia</taxon>
        <taxon>Methanomicrobiales</taxon>
        <taxon>Methanomicrobiaceae</taxon>
        <taxon>Methanoplanus</taxon>
    </lineage>
</organism>
<evidence type="ECO:0008006" key="5">
    <source>
        <dbReference type="Google" id="ProtNLM"/>
    </source>
</evidence>
<keyword evidence="4" id="KW-1185">Reference proteome</keyword>